<organism evidence="3 4">
    <name type="scientific">Haloarcula onubensis</name>
    <dbReference type="NCBI Taxonomy" id="2950539"/>
    <lineage>
        <taxon>Archaea</taxon>
        <taxon>Methanobacteriati</taxon>
        <taxon>Methanobacteriota</taxon>
        <taxon>Stenosarchaea group</taxon>
        <taxon>Halobacteria</taxon>
        <taxon>Halobacteriales</taxon>
        <taxon>Haloarculaceae</taxon>
        <taxon>Haloarcula</taxon>
    </lineage>
</organism>
<dbReference type="Pfam" id="PF26297">
    <property type="entry name" value="DUF8081"/>
    <property type="match status" value="1"/>
</dbReference>
<proteinExistence type="predicted"/>
<feature type="region of interest" description="Disordered" evidence="1">
    <location>
        <begin position="74"/>
        <end position="99"/>
    </location>
</feature>
<evidence type="ECO:0000313" key="4">
    <source>
        <dbReference type="Proteomes" id="UP001268864"/>
    </source>
</evidence>
<evidence type="ECO:0000259" key="2">
    <source>
        <dbReference type="Pfam" id="PF26297"/>
    </source>
</evidence>
<dbReference type="EMBL" id="JAMQOS010000001">
    <property type="protein sequence ID" value="MDS0281011.1"/>
    <property type="molecule type" value="Genomic_DNA"/>
</dbReference>
<dbReference type="Proteomes" id="UP001268864">
    <property type="component" value="Unassembled WGS sequence"/>
</dbReference>
<name>A0ABU2FJS4_9EURY</name>
<protein>
    <recommendedName>
        <fullName evidence="2">DUF8081 domain-containing protein</fullName>
    </recommendedName>
</protein>
<sequence length="99" mass="10626">MGYLVAVKPSARRVSARAGRWVNREGPTRAFDTKPLAREWARACTTGAATVWVQDAPAWATGDADGYLVGRRFRDAGADGSPAQTTIADSTGESRDKSR</sequence>
<feature type="domain" description="DUF8081" evidence="2">
    <location>
        <begin position="3"/>
        <end position="70"/>
    </location>
</feature>
<keyword evidence="4" id="KW-1185">Reference proteome</keyword>
<feature type="compositionally biased region" description="Polar residues" evidence="1">
    <location>
        <begin position="82"/>
        <end position="91"/>
    </location>
</feature>
<evidence type="ECO:0000256" key="1">
    <source>
        <dbReference type="SAM" id="MobiDB-lite"/>
    </source>
</evidence>
<reference evidence="3 4" key="1">
    <citation type="submission" date="2022-06" db="EMBL/GenBank/DDBJ databases">
        <title>Halomicroarcula sp. a new haloarchaeum isolate from saline soil.</title>
        <authorList>
            <person name="Strakova D."/>
            <person name="Galisteo C."/>
            <person name="Sanchez-Porro C."/>
            <person name="Ventosa A."/>
        </authorList>
    </citation>
    <scope>NUCLEOTIDE SEQUENCE [LARGE SCALE GENOMIC DNA]</scope>
    <source>
        <strain evidence="3 4">S3CR25-11</strain>
    </source>
</reference>
<dbReference type="RefSeq" id="WP_310898850.1">
    <property type="nucleotide sequence ID" value="NZ_JAMQOS010000001.1"/>
</dbReference>
<accession>A0ABU2FJS4</accession>
<evidence type="ECO:0000313" key="3">
    <source>
        <dbReference type="EMBL" id="MDS0281011.1"/>
    </source>
</evidence>
<comment type="caution">
    <text evidence="3">The sequence shown here is derived from an EMBL/GenBank/DDBJ whole genome shotgun (WGS) entry which is preliminary data.</text>
</comment>
<gene>
    <name evidence="3" type="ORF">NDI86_02685</name>
</gene>
<dbReference type="InterPro" id="IPR058394">
    <property type="entry name" value="DUF8081"/>
</dbReference>